<dbReference type="PANTHER" id="PTHR42885">
    <property type="entry name" value="HISTIDINOL-PHOSPHATE AMINOTRANSFERASE-RELATED"/>
    <property type="match status" value="1"/>
</dbReference>
<evidence type="ECO:0000259" key="3">
    <source>
        <dbReference type="Pfam" id="PF00155"/>
    </source>
</evidence>
<organism evidence="4 5">
    <name type="scientific">Pontivivens insulae</name>
    <dbReference type="NCBI Taxonomy" id="1639689"/>
    <lineage>
        <taxon>Bacteria</taxon>
        <taxon>Pseudomonadati</taxon>
        <taxon>Pseudomonadota</taxon>
        <taxon>Alphaproteobacteria</taxon>
        <taxon>Rhodobacterales</taxon>
        <taxon>Paracoccaceae</taxon>
        <taxon>Pontivivens</taxon>
    </lineage>
</organism>
<dbReference type="GO" id="GO:0048472">
    <property type="term" value="F:threonine-phosphate decarboxylase activity"/>
    <property type="evidence" value="ECO:0007669"/>
    <property type="project" value="UniProtKB-EC"/>
</dbReference>
<dbReference type="InterPro" id="IPR004839">
    <property type="entry name" value="Aminotransferase_I/II_large"/>
</dbReference>
<evidence type="ECO:0000256" key="2">
    <source>
        <dbReference type="ARBA" id="ARBA00022898"/>
    </source>
</evidence>
<proteinExistence type="predicted"/>
<dbReference type="InterPro" id="IPR015424">
    <property type="entry name" value="PyrdxlP-dep_Trfase"/>
</dbReference>
<dbReference type="OrthoDB" id="9799304at2"/>
<dbReference type="Gene3D" id="3.40.640.10">
    <property type="entry name" value="Type I PLP-dependent aspartate aminotransferase-like (Major domain)"/>
    <property type="match status" value="1"/>
</dbReference>
<name>A0A2R8AF96_9RHOB</name>
<dbReference type="InterPro" id="IPR015421">
    <property type="entry name" value="PyrdxlP-dep_Trfase_major"/>
</dbReference>
<dbReference type="PANTHER" id="PTHR42885:SF1">
    <property type="entry name" value="THREONINE-PHOSPHATE DECARBOXYLASE"/>
    <property type="match status" value="1"/>
</dbReference>
<evidence type="ECO:0000313" key="5">
    <source>
        <dbReference type="Proteomes" id="UP000244932"/>
    </source>
</evidence>
<evidence type="ECO:0000313" key="4">
    <source>
        <dbReference type="EMBL" id="SPF30856.1"/>
    </source>
</evidence>
<dbReference type="SUPFAM" id="SSF53383">
    <property type="entry name" value="PLP-dependent transferases"/>
    <property type="match status" value="1"/>
</dbReference>
<dbReference type="AlphaFoldDB" id="A0A2R8AF96"/>
<sequence length="314" mass="33759">MVQVSHLHGGDLMRASALFGGEPGAWLDLSTGINPVAYPVGDIPPAAWTALPDTPAYQAVIDAARTLWHVPSGKDVVLASGASAIIAALPRILSGKTVRVLEPTYSEHAKAFAQAGWLVNDPGNASDVIVGVHPNNPDGALRQENDFESAPLAIVDESFADVGVDSLAAMPRPAIVLKSFGKFWGLAGVRLGFAICDPDHAEALRQALGPWHASGPALHIAARALSDLDWIAQTRRRLQQDADRLDQLVETCGGRCIGGTTLFRLYDVRDGRAWQAKLAHHRIWTRTFDYAPGWLRIGLPAPGEDFERLKRALA</sequence>
<dbReference type="GO" id="GO:0030170">
    <property type="term" value="F:pyridoxal phosphate binding"/>
    <property type="evidence" value="ECO:0007669"/>
    <property type="project" value="InterPro"/>
</dbReference>
<dbReference type="EMBL" id="OMKW01000004">
    <property type="protein sequence ID" value="SPF30856.1"/>
    <property type="molecule type" value="Genomic_DNA"/>
</dbReference>
<comment type="cofactor">
    <cofactor evidence="1">
        <name>pyridoxal 5'-phosphate</name>
        <dbReference type="ChEBI" id="CHEBI:597326"/>
    </cofactor>
</comment>
<gene>
    <name evidence="4" type="primary">cobD_2</name>
    <name evidence="4" type="ORF">POI8812_03200</name>
</gene>
<dbReference type="Proteomes" id="UP000244932">
    <property type="component" value="Unassembled WGS sequence"/>
</dbReference>
<evidence type="ECO:0000256" key="1">
    <source>
        <dbReference type="ARBA" id="ARBA00001933"/>
    </source>
</evidence>
<dbReference type="EC" id="4.1.1.81" evidence="4"/>
<accession>A0A2R8AF96</accession>
<keyword evidence="5" id="KW-1185">Reference proteome</keyword>
<reference evidence="4 5" key="1">
    <citation type="submission" date="2018-03" db="EMBL/GenBank/DDBJ databases">
        <authorList>
            <person name="Keele B.F."/>
        </authorList>
    </citation>
    <scope>NUCLEOTIDE SEQUENCE [LARGE SCALE GENOMIC DNA]</scope>
    <source>
        <strain evidence="4 5">CeCT 8812</strain>
    </source>
</reference>
<feature type="domain" description="Aminotransferase class I/classII large" evidence="3">
    <location>
        <begin position="57"/>
        <end position="301"/>
    </location>
</feature>
<dbReference type="Gene3D" id="3.90.1150.10">
    <property type="entry name" value="Aspartate Aminotransferase, domain 1"/>
    <property type="match status" value="1"/>
</dbReference>
<dbReference type="InterPro" id="IPR015422">
    <property type="entry name" value="PyrdxlP-dep_Trfase_small"/>
</dbReference>
<keyword evidence="4" id="KW-0456">Lyase</keyword>
<dbReference type="RefSeq" id="WP_108783549.1">
    <property type="nucleotide sequence ID" value="NZ_OMKW01000004.1"/>
</dbReference>
<dbReference type="Pfam" id="PF00155">
    <property type="entry name" value="Aminotran_1_2"/>
    <property type="match status" value="1"/>
</dbReference>
<keyword evidence="2" id="KW-0663">Pyridoxal phosphate</keyword>
<protein>
    <submittedName>
        <fullName evidence="4">Threonine-phosphate decarboxylase</fullName>
        <ecNumber evidence="4">4.1.1.81</ecNumber>
    </submittedName>
</protein>